<gene>
    <name evidence="2" type="ORF">CPBF424_23960</name>
</gene>
<dbReference type="GO" id="GO:0006508">
    <property type="term" value="P:proteolysis"/>
    <property type="evidence" value="ECO:0007669"/>
    <property type="project" value="InterPro"/>
</dbReference>
<dbReference type="Pfam" id="PF00082">
    <property type="entry name" value="Peptidase_S8"/>
    <property type="match status" value="1"/>
</dbReference>
<dbReference type="Proteomes" id="UP000254168">
    <property type="component" value="Unassembled WGS sequence"/>
</dbReference>
<evidence type="ECO:0000313" key="2">
    <source>
        <dbReference type="EMBL" id="SUZ28579.1"/>
    </source>
</evidence>
<dbReference type="Gene3D" id="3.40.50.200">
    <property type="entry name" value="Peptidase S8/S53 domain"/>
    <property type="match status" value="1"/>
</dbReference>
<dbReference type="GO" id="GO:0004252">
    <property type="term" value="F:serine-type endopeptidase activity"/>
    <property type="evidence" value="ECO:0007669"/>
    <property type="project" value="InterPro"/>
</dbReference>
<dbReference type="AlphaFoldDB" id="A0AA46C9C4"/>
<dbReference type="InterPro" id="IPR036852">
    <property type="entry name" value="Peptidase_S8/S53_dom_sf"/>
</dbReference>
<evidence type="ECO:0000259" key="1">
    <source>
        <dbReference type="Pfam" id="PF00082"/>
    </source>
</evidence>
<dbReference type="CDD" id="cd04847">
    <property type="entry name" value="Peptidases_S8_Subtilisin_like_2"/>
    <property type="match status" value="1"/>
</dbReference>
<organism evidence="2 3">
    <name type="scientific">Xanthomonas euroxanthea</name>
    <dbReference type="NCBI Taxonomy" id="2259622"/>
    <lineage>
        <taxon>Bacteria</taxon>
        <taxon>Pseudomonadati</taxon>
        <taxon>Pseudomonadota</taxon>
        <taxon>Gammaproteobacteria</taxon>
        <taxon>Lysobacterales</taxon>
        <taxon>Lysobacteraceae</taxon>
        <taxon>Xanthomonas</taxon>
    </lineage>
</organism>
<keyword evidence="3" id="KW-1185">Reference proteome</keyword>
<comment type="caution">
    <text evidence="2">The sequence shown here is derived from an EMBL/GenBank/DDBJ whole genome shotgun (WGS) entry which is preliminary data.</text>
</comment>
<accession>A0AA46C9C4</accession>
<dbReference type="EMBL" id="UIHB01000003">
    <property type="protein sequence ID" value="SUZ28579.1"/>
    <property type="molecule type" value="Genomic_DNA"/>
</dbReference>
<proteinExistence type="predicted"/>
<feature type="domain" description="Peptidase S8/S53" evidence="1">
    <location>
        <begin position="311"/>
        <end position="545"/>
    </location>
</feature>
<sequence length="747" mass="80824">MATDIRPVLNPVLTLKRDPRRATVTGRSPTEAHIKSDRLDQQRIVLGEQFEEISRRTTGIHAGRSLVAVKMFDDSLAPSHEPDALFRADLGSQLVAPFRGGYLAEVDLNASEAISTIVKTSARTDVRIAISRISSVTSLGDSDVLGGRTTNSIWDAATQIDSGRLFTVWLAPFFEAEARTSVVASITKLQEDNLISGINDLVGITREPGSDADQLQIQTANSANSLARATREYRQNPFTRLNIAARDVNSLNALIASGSVFRIDPIRQIQATQAPTAPDPERPIPDEQWQPIVGVIDGGLFANSYKPMVAWEAPSLVADVSANRAHGNRIASLVVHGSAWNTHLKIPDLVCRLGIAQAIATSDPGSPARLAFQSYLRSVIARHHGDTKVWNLSFNEPVEPGSPHEMSVLGHDIHKIAREYGILPVISVGNVDHCSELRPCPPADCEAALTVGGRIAEADLPGTACPACLGGPGPEGLMKPELSWFSTLRGLGGNQLTGSSFATALVSSLAAHTFHNLKAPTPDLVRALLINTADRNAYEPRLGWGSPCMSHDVPWKCNDDSVTLLWTSELKAGQWYYWEDIPIPPQLIFNGKLKGRVCLTAILTPKVSELGAANYFSTRLQVALQYTTAKGKMGNLAGSMKEDTDPELKARSEHAKWNPVRHHAENIPTGKSFSGTTMRVCARIFARDLYQFGITNNMEIEASQVAFVLTLTGTTGQDGSIYDSVATSLGNYVESAVNDVEVSIQTE</sequence>
<dbReference type="SUPFAM" id="SSF52743">
    <property type="entry name" value="Subtilisin-like"/>
    <property type="match status" value="1"/>
</dbReference>
<dbReference type="InterPro" id="IPR034074">
    <property type="entry name" value="Y4bN_pept_dom"/>
</dbReference>
<evidence type="ECO:0000313" key="3">
    <source>
        <dbReference type="Proteomes" id="UP000254168"/>
    </source>
</evidence>
<name>A0AA46C9C4_9XANT</name>
<dbReference type="InterPro" id="IPR000209">
    <property type="entry name" value="Peptidase_S8/S53_dom"/>
</dbReference>
<protein>
    <recommendedName>
        <fullName evidence="1">Peptidase S8/S53 domain-containing protein</fullName>
    </recommendedName>
</protein>
<reference evidence="2 3" key="1">
    <citation type="submission" date="2018-06" db="EMBL/GenBank/DDBJ databases">
        <authorList>
            <person name="Pothier F. J."/>
        </authorList>
    </citation>
    <scope>NUCLEOTIDE SEQUENCE [LARGE SCALE GENOMIC DNA]</scope>
    <source>
        <strain evidence="2 3">CPBF 424</strain>
    </source>
</reference>
<dbReference type="RefSeq" id="WP_115677181.1">
    <property type="nucleotide sequence ID" value="NZ_LR994544.1"/>
</dbReference>